<protein>
    <submittedName>
        <fullName evidence="1">Uncharacterized protein</fullName>
    </submittedName>
</protein>
<sequence length="127" mass="13745">MDVPQNSDLDAAAADLAAQAERATHGLYHRTCGEECVDGPAEVYHVLGSLKLLVNSLSRSLPEMSRWLEQKMWSGELGDEDSEVSFERLASSVFDATTALARAHLVSAQLGQELEMAETASRQLASP</sequence>
<organism evidence="1 2">
    <name type="scientific">Amycolatopsis marina</name>
    <dbReference type="NCBI Taxonomy" id="490629"/>
    <lineage>
        <taxon>Bacteria</taxon>
        <taxon>Bacillati</taxon>
        <taxon>Actinomycetota</taxon>
        <taxon>Actinomycetes</taxon>
        <taxon>Pseudonocardiales</taxon>
        <taxon>Pseudonocardiaceae</taxon>
        <taxon>Amycolatopsis</taxon>
    </lineage>
</organism>
<proteinExistence type="predicted"/>
<dbReference type="AlphaFoldDB" id="A0A1I1BDW8"/>
<dbReference type="STRING" id="490629.SAMN05216266_113164"/>
<dbReference type="Proteomes" id="UP000243799">
    <property type="component" value="Unassembled WGS sequence"/>
</dbReference>
<dbReference type="EMBL" id="FOKG01000013">
    <property type="protein sequence ID" value="SFB48575.1"/>
    <property type="molecule type" value="Genomic_DNA"/>
</dbReference>
<dbReference type="OrthoDB" id="3626248at2"/>
<dbReference type="RefSeq" id="WP_091675141.1">
    <property type="nucleotide sequence ID" value="NZ_FOKG01000013.1"/>
</dbReference>
<name>A0A1I1BDW8_9PSEU</name>
<accession>A0A1I1BDW8</accession>
<evidence type="ECO:0000313" key="2">
    <source>
        <dbReference type="Proteomes" id="UP000243799"/>
    </source>
</evidence>
<reference evidence="2" key="1">
    <citation type="submission" date="2016-10" db="EMBL/GenBank/DDBJ databases">
        <authorList>
            <person name="Varghese N."/>
            <person name="Submissions S."/>
        </authorList>
    </citation>
    <scope>NUCLEOTIDE SEQUENCE [LARGE SCALE GENOMIC DNA]</scope>
    <source>
        <strain evidence="2">CGMCC 4.3568</strain>
    </source>
</reference>
<evidence type="ECO:0000313" key="1">
    <source>
        <dbReference type="EMBL" id="SFB48575.1"/>
    </source>
</evidence>
<gene>
    <name evidence="1" type="ORF">SAMN05216266_113164</name>
</gene>
<keyword evidence="2" id="KW-1185">Reference proteome</keyword>